<name>A0A2H3EW87_ARMGA</name>
<dbReference type="Proteomes" id="UP000217790">
    <property type="component" value="Unassembled WGS sequence"/>
</dbReference>
<feature type="region of interest" description="Disordered" evidence="1">
    <location>
        <begin position="55"/>
        <end position="83"/>
    </location>
</feature>
<organism evidence="2 3">
    <name type="scientific">Armillaria gallica</name>
    <name type="common">Bulbous honey fungus</name>
    <name type="synonym">Armillaria bulbosa</name>
    <dbReference type="NCBI Taxonomy" id="47427"/>
    <lineage>
        <taxon>Eukaryota</taxon>
        <taxon>Fungi</taxon>
        <taxon>Dikarya</taxon>
        <taxon>Basidiomycota</taxon>
        <taxon>Agaricomycotina</taxon>
        <taxon>Agaricomycetes</taxon>
        <taxon>Agaricomycetidae</taxon>
        <taxon>Agaricales</taxon>
        <taxon>Marasmiineae</taxon>
        <taxon>Physalacriaceae</taxon>
        <taxon>Armillaria</taxon>
    </lineage>
</organism>
<protein>
    <submittedName>
        <fullName evidence="2">Uncharacterized protein</fullName>
    </submittedName>
</protein>
<sequence length="358" mass="41242">MDSPHQRIRAKIKDLDAEIAALAVLNPESTPRTISKRRELYEYLDERVVALAETIEQSRPTVEESSREEVEEPEKDAEKETGLDKRFSEIAEAFSADAFSAHWFRAVLLEHPGSGSTAEIEDRAFRRIIRGWKDEEESWATTLQPLVDERADWDAFCDRGTTNVGIGDVSKQLTAINKLLVAQENDARGKAWVAMVIQMVEMIRFNKVWKKHDNGGGDRKWKTKYWEDGCREENKRLYRNWDNAIGSHKEALTKKVKKQYQAYKRQQQHILKTREPLVALYDCFGAAVFMDRVWYPRDQRRSGGYVKLLQKVCKEQREDAAETRTASTTSFLLALKVLATDKVVGYVTAFLAEYKVVT</sequence>
<dbReference type="OMA" id="RRIKSCE"/>
<evidence type="ECO:0000313" key="3">
    <source>
        <dbReference type="Proteomes" id="UP000217790"/>
    </source>
</evidence>
<evidence type="ECO:0000256" key="1">
    <source>
        <dbReference type="SAM" id="MobiDB-lite"/>
    </source>
</evidence>
<reference evidence="3" key="1">
    <citation type="journal article" date="2017" name="Nat. Ecol. Evol.">
        <title>Genome expansion and lineage-specific genetic innovations in the forest pathogenic fungi Armillaria.</title>
        <authorList>
            <person name="Sipos G."/>
            <person name="Prasanna A.N."/>
            <person name="Walter M.C."/>
            <person name="O'Connor E."/>
            <person name="Balint B."/>
            <person name="Krizsan K."/>
            <person name="Kiss B."/>
            <person name="Hess J."/>
            <person name="Varga T."/>
            <person name="Slot J."/>
            <person name="Riley R."/>
            <person name="Boka B."/>
            <person name="Rigling D."/>
            <person name="Barry K."/>
            <person name="Lee J."/>
            <person name="Mihaltcheva S."/>
            <person name="LaButti K."/>
            <person name="Lipzen A."/>
            <person name="Waldron R."/>
            <person name="Moloney N.M."/>
            <person name="Sperisen C."/>
            <person name="Kredics L."/>
            <person name="Vagvoelgyi C."/>
            <person name="Patrignani A."/>
            <person name="Fitzpatrick D."/>
            <person name="Nagy I."/>
            <person name="Doyle S."/>
            <person name="Anderson J.B."/>
            <person name="Grigoriev I.V."/>
            <person name="Gueldener U."/>
            <person name="Muensterkoetter M."/>
            <person name="Nagy L.G."/>
        </authorList>
    </citation>
    <scope>NUCLEOTIDE SEQUENCE [LARGE SCALE GENOMIC DNA]</scope>
    <source>
        <strain evidence="3">Ar21-2</strain>
    </source>
</reference>
<dbReference type="InParanoid" id="A0A2H3EW87"/>
<gene>
    <name evidence="2" type="ORF">ARMGADRAFT_1058149</name>
</gene>
<evidence type="ECO:0000313" key="2">
    <source>
        <dbReference type="EMBL" id="PBL02867.1"/>
    </source>
</evidence>
<dbReference type="EMBL" id="KZ293645">
    <property type="protein sequence ID" value="PBL02867.1"/>
    <property type="molecule type" value="Genomic_DNA"/>
</dbReference>
<proteinExistence type="predicted"/>
<keyword evidence="3" id="KW-1185">Reference proteome</keyword>
<dbReference type="OrthoDB" id="2940304at2759"/>
<accession>A0A2H3EW87</accession>
<dbReference type="AlphaFoldDB" id="A0A2H3EW87"/>